<dbReference type="EMBL" id="JAPNTZ010000003">
    <property type="protein sequence ID" value="MCY1138084.1"/>
    <property type="molecule type" value="Genomic_DNA"/>
</dbReference>
<sequence>MAKRPVALNMTDLAERAGVSIATVSRALSGASGVSEETRRKIRMLADDLSYAVSPDAARLARGSSGRVAVVTPDVAHWFYASMLDGIVTGLRGTDLDVLLYEVKEERERRRFFEELPARRQVDALILVALPISDDERRRLDLMGVTVVMAGGTLGDHPHVRIDDVEAGRQATAQLVRAGHTRIAMINSTGTWSLEYAAPSARLKGFTTVLEEAGLPASMVVNRHWGSHGGVEGMSELLSLPEPPTGVVAFSDEVAFGALRTLRRAGVAVPHTMSVVGIDDHHLADMFDLTTVRQPVTEQGLVAGQLVHGILQEGEPAAPHVVLPTQVVVRGTTGPLPSLPGGPN</sequence>
<comment type="caution">
    <text evidence="5">The sequence shown here is derived from an EMBL/GenBank/DDBJ whole genome shotgun (WGS) entry which is preliminary data.</text>
</comment>
<dbReference type="SMART" id="SM00354">
    <property type="entry name" value="HTH_LACI"/>
    <property type="match status" value="1"/>
</dbReference>
<dbReference type="PANTHER" id="PTHR30146">
    <property type="entry name" value="LACI-RELATED TRANSCRIPTIONAL REPRESSOR"/>
    <property type="match status" value="1"/>
</dbReference>
<dbReference type="GO" id="GO:0003677">
    <property type="term" value="F:DNA binding"/>
    <property type="evidence" value="ECO:0007669"/>
    <property type="project" value="UniProtKB-KW"/>
</dbReference>
<proteinExistence type="predicted"/>
<dbReference type="PROSITE" id="PS00356">
    <property type="entry name" value="HTH_LACI_1"/>
    <property type="match status" value="1"/>
</dbReference>
<organism evidence="5 6">
    <name type="scientific">Paractinoplanes pyxinae</name>
    <dbReference type="NCBI Taxonomy" id="2997416"/>
    <lineage>
        <taxon>Bacteria</taxon>
        <taxon>Bacillati</taxon>
        <taxon>Actinomycetota</taxon>
        <taxon>Actinomycetes</taxon>
        <taxon>Micromonosporales</taxon>
        <taxon>Micromonosporaceae</taxon>
        <taxon>Paractinoplanes</taxon>
    </lineage>
</organism>
<dbReference type="RefSeq" id="WP_267562060.1">
    <property type="nucleotide sequence ID" value="NZ_JAPNTZ010000003.1"/>
</dbReference>
<evidence type="ECO:0000256" key="1">
    <source>
        <dbReference type="ARBA" id="ARBA00023015"/>
    </source>
</evidence>
<dbReference type="InterPro" id="IPR010982">
    <property type="entry name" value="Lambda_DNA-bd_dom_sf"/>
</dbReference>
<evidence type="ECO:0000256" key="3">
    <source>
        <dbReference type="ARBA" id="ARBA00023163"/>
    </source>
</evidence>
<keyword evidence="3" id="KW-0804">Transcription</keyword>
<dbReference type="PROSITE" id="PS50932">
    <property type="entry name" value="HTH_LACI_2"/>
    <property type="match status" value="1"/>
</dbReference>
<evidence type="ECO:0000313" key="6">
    <source>
        <dbReference type="Proteomes" id="UP001151002"/>
    </source>
</evidence>
<dbReference type="Gene3D" id="3.40.50.2300">
    <property type="match status" value="2"/>
</dbReference>
<accession>A0ABT4AV09</accession>
<evidence type="ECO:0000256" key="2">
    <source>
        <dbReference type="ARBA" id="ARBA00023125"/>
    </source>
</evidence>
<dbReference type="InterPro" id="IPR028082">
    <property type="entry name" value="Peripla_BP_I"/>
</dbReference>
<dbReference type="SUPFAM" id="SSF47413">
    <property type="entry name" value="lambda repressor-like DNA-binding domains"/>
    <property type="match status" value="1"/>
</dbReference>
<keyword evidence="6" id="KW-1185">Reference proteome</keyword>
<dbReference type="InterPro" id="IPR000843">
    <property type="entry name" value="HTH_LacI"/>
</dbReference>
<dbReference type="Proteomes" id="UP001151002">
    <property type="component" value="Unassembled WGS sequence"/>
</dbReference>
<protein>
    <submittedName>
        <fullName evidence="5">LacI family DNA-binding transcriptional regulator</fullName>
    </submittedName>
</protein>
<reference evidence="5" key="1">
    <citation type="submission" date="2022-11" db="EMBL/GenBank/DDBJ databases">
        <authorList>
            <person name="Somphong A."/>
            <person name="Phongsopitanun W."/>
        </authorList>
    </citation>
    <scope>NUCLEOTIDE SEQUENCE</scope>
    <source>
        <strain evidence="5">Pm04-4</strain>
    </source>
</reference>
<dbReference type="PANTHER" id="PTHR30146:SF153">
    <property type="entry name" value="LACTOSE OPERON REPRESSOR"/>
    <property type="match status" value="1"/>
</dbReference>
<keyword evidence="1" id="KW-0805">Transcription regulation</keyword>
<gene>
    <name evidence="5" type="ORF">OWR29_08755</name>
</gene>
<dbReference type="CDD" id="cd06267">
    <property type="entry name" value="PBP1_LacI_sugar_binding-like"/>
    <property type="match status" value="1"/>
</dbReference>
<evidence type="ECO:0000259" key="4">
    <source>
        <dbReference type="PROSITE" id="PS50932"/>
    </source>
</evidence>
<name>A0ABT4AV09_9ACTN</name>
<keyword evidence="2 5" id="KW-0238">DNA-binding</keyword>
<dbReference type="CDD" id="cd01392">
    <property type="entry name" value="HTH_LacI"/>
    <property type="match status" value="1"/>
</dbReference>
<dbReference type="InterPro" id="IPR046335">
    <property type="entry name" value="LacI/GalR-like_sensor"/>
</dbReference>
<dbReference type="SUPFAM" id="SSF53822">
    <property type="entry name" value="Periplasmic binding protein-like I"/>
    <property type="match status" value="1"/>
</dbReference>
<dbReference type="Gene3D" id="1.10.260.40">
    <property type="entry name" value="lambda repressor-like DNA-binding domains"/>
    <property type="match status" value="1"/>
</dbReference>
<evidence type="ECO:0000313" key="5">
    <source>
        <dbReference type="EMBL" id="MCY1138084.1"/>
    </source>
</evidence>
<dbReference type="Pfam" id="PF13377">
    <property type="entry name" value="Peripla_BP_3"/>
    <property type="match status" value="1"/>
</dbReference>
<feature type="domain" description="HTH lacI-type" evidence="4">
    <location>
        <begin position="8"/>
        <end position="62"/>
    </location>
</feature>
<dbReference type="Pfam" id="PF00356">
    <property type="entry name" value="LacI"/>
    <property type="match status" value="1"/>
</dbReference>